<gene>
    <name evidence="2" type="ORF">FUG_LOCUS245070</name>
</gene>
<protein>
    <submittedName>
        <fullName evidence="2">Uncharacterized protein</fullName>
    </submittedName>
</protein>
<accession>A0A4E9DCF7</accession>
<dbReference type="AlphaFoldDB" id="A0A4E9DCF7"/>
<evidence type="ECO:0000313" key="2">
    <source>
        <dbReference type="EMBL" id="VIO57314.1"/>
    </source>
</evidence>
<proteinExistence type="predicted"/>
<name>A0A4E9DCF7_GIBZA</name>
<dbReference type="EMBL" id="CAAKMV010000128">
    <property type="protein sequence ID" value="VIO57314.1"/>
    <property type="molecule type" value="Genomic_DNA"/>
</dbReference>
<reference evidence="2" key="1">
    <citation type="submission" date="2019-04" db="EMBL/GenBank/DDBJ databases">
        <authorList>
            <person name="Melise S."/>
            <person name="Noan J."/>
            <person name="Okalmin O."/>
        </authorList>
    </citation>
    <scope>NUCLEOTIDE SEQUENCE</scope>
    <source>
        <strain evidence="2">FN9</strain>
    </source>
</reference>
<organism evidence="2">
    <name type="scientific">Gibberella zeae</name>
    <name type="common">Wheat head blight fungus</name>
    <name type="synonym">Fusarium graminearum</name>
    <dbReference type="NCBI Taxonomy" id="5518"/>
    <lineage>
        <taxon>Eukaryota</taxon>
        <taxon>Fungi</taxon>
        <taxon>Dikarya</taxon>
        <taxon>Ascomycota</taxon>
        <taxon>Pezizomycotina</taxon>
        <taxon>Sordariomycetes</taxon>
        <taxon>Hypocreomycetidae</taxon>
        <taxon>Hypocreales</taxon>
        <taxon>Nectriaceae</taxon>
        <taxon>Fusarium</taxon>
    </lineage>
</organism>
<evidence type="ECO:0000256" key="1">
    <source>
        <dbReference type="SAM" id="MobiDB-lite"/>
    </source>
</evidence>
<feature type="region of interest" description="Disordered" evidence="1">
    <location>
        <begin position="1"/>
        <end position="25"/>
    </location>
</feature>
<sequence>MSLVSRRKCIERPQKQPGGRGPGRRIAMRLKSTQQLAQRCRKFEDGEVVQESGRPRIRGEANSNRIVFAEYACGSGAAGLEDGER</sequence>